<evidence type="ECO:0000259" key="6">
    <source>
        <dbReference type="Pfam" id="PF25917"/>
    </source>
</evidence>
<evidence type="ECO:0000313" key="9">
    <source>
        <dbReference type="EMBL" id="QGY72801.1"/>
    </source>
</evidence>
<name>A0A6B9HET0_9BURK</name>
<feature type="transmembrane region" description="Helical" evidence="5">
    <location>
        <begin position="64"/>
        <end position="83"/>
    </location>
</feature>
<dbReference type="Pfam" id="PF25917">
    <property type="entry name" value="BSH_RND"/>
    <property type="match status" value="1"/>
</dbReference>
<evidence type="ECO:0000256" key="3">
    <source>
        <dbReference type="ARBA" id="ARBA00022448"/>
    </source>
</evidence>
<comment type="similarity">
    <text evidence="2">Belongs to the membrane fusion protein (MFP) (TC 8.A.1) family.</text>
</comment>
<dbReference type="GO" id="GO:0030313">
    <property type="term" value="C:cell envelope"/>
    <property type="evidence" value="ECO:0007669"/>
    <property type="project" value="UniProtKB-SubCell"/>
</dbReference>
<dbReference type="NCBIfam" id="NF008606">
    <property type="entry name" value="PRK11578.1"/>
    <property type="match status" value="1"/>
</dbReference>
<dbReference type="GO" id="GO:0015562">
    <property type="term" value="F:efflux transmembrane transporter activity"/>
    <property type="evidence" value="ECO:0007669"/>
    <property type="project" value="TreeGrafter"/>
</dbReference>
<dbReference type="Pfam" id="PF25967">
    <property type="entry name" value="RND-MFP_C"/>
    <property type="match status" value="1"/>
</dbReference>
<dbReference type="InterPro" id="IPR058627">
    <property type="entry name" value="MdtA-like_C"/>
</dbReference>
<accession>A0A6B9HET0</accession>
<dbReference type="EMBL" id="MN695284">
    <property type="protein sequence ID" value="QGY72801.1"/>
    <property type="molecule type" value="Genomic_DNA"/>
</dbReference>
<evidence type="ECO:0000256" key="4">
    <source>
        <dbReference type="ARBA" id="ARBA00023054"/>
    </source>
</evidence>
<dbReference type="Gene3D" id="6.10.140.1990">
    <property type="match status" value="1"/>
</dbReference>
<dbReference type="GO" id="GO:1990281">
    <property type="term" value="C:efflux pump complex"/>
    <property type="evidence" value="ECO:0007669"/>
    <property type="project" value="TreeGrafter"/>
</dbReference>
<dbReference type="AlphaFoldDB" id="A0A6B9HET0"/>
<evidence type="ECO:0000259" key="8">
    <source>
        <dbReference type="Pfam" id="PF25967"/>
    </source>
</evidence>
<feature type="domain" description="Multidrug resistance protein MdtA-like barrel-sandwich hybrid" evidence="6">
    <location>
        <begin position="116"/>
        <end position="270"/>
    </location>
</feature>
<dbReference type="PANTHER" id="PTHR30469">
    <property type="entry name" value="MULTIDRUG RESISTANCE PROTEIN MDTA"/>
    <property type="match status" value="1"/>
</dbReference>
<dbReference type="InterPro" id="IPR058623">
    <property type="entry name" value="MacA"/>
</dbReference>
<keyword evidence="5" id="KW-0812">Transmembrane</keyword>
<evidence type="ECO:0000256" key="5">
    <source>
        <dbReference type="SAM" id="Phobius"/>
    </source>
</evidence>
<sequence length="444" mass="48778">MKILLHASHHNDTACRSAVKVQHLEKVASDIFRYHASLFGCLYALAFALTTLPFMKRIFRRWRAAIAGVIAVVLIAALSLHVFSRDKHPHYLTANVERGDLEHAVLATGTLQAFKQVDVGAQVSGQLKSLKVKLGDKVKTGQWLAQIDPVLLQNALRQAETNEQNLVAHRRATAAQLRQAELEFRRQQQMLRDDATSRRDCEEARAALDVQHANLASLDAQIRSARIQTETARANLDYTRIVAPMDGEVVAIVTQEGQTVIAQQQAPVILKLADLDTMTVKAQVSEADVIRLHPGQAAYFTILGEPDKRYYGKLRAIEPAPQNFLDTQQNSLGGSSKLNTAVFYNALFEVPNPGHRLRILMTAQVSVLLGVARQVLNIPVSALGAKAPDGRYAVRVLDANGRTVTRQVSTGLNNNVKVEIRDGLKAGERVVIGDASDTFTSSAR</sequence>
<feature type="domain" description="Multidrug resistance protein MdtA-like beta-barrel" evidence="7">
    <location>
        <begin position="277"/>
        <end position="370"/>
    </location>
</feature>
<dbReference type="Gene3D" id="2.40.30.170">
    <property type="match status" value="1"/>
</dbReference>
<dbReference type="InterPro" id="IPR030190">
    <property type="entry name" value="MacA_alpha-hairpin_sf"/>
</dbReference>
<reference evidence="9" key="1">
    <citation type="journal article" date="2020" name="ACS Chem. Biol.">
        <title>Genome Mining and Heterologous Expression Reveal Two Distinct Families of Lasso Peptides Highly Conserved in Endofungal Bacteria.</title>
        <authorList>
            <person name="Bratovanov E.V."/>
            <person name="Ishida K."/>
            <person name="Heinze B."/>
            <person name="Pidot S.J."/>
            <person name="Stinear T.P."/>
            <person name="Hegemann J.D."/>
            <person name="Marahiel M.A."/>
            <person name="Hertweck C."/>
        </authorList>
    </citation>
    <scope>NUCLEOTIDE SEQUENCE</scope>
    <source>
        <strain evidence="9">B4</strain>
    </source>
</reference>
<feature type="domain" description="Multidrug resistance protein MdtA-like C-terminal permuted SH3" evidence="8">
    <location>
        <begin position="374"/>
        <end position="434"/>
    </location>
</feature>
<dbReference type="NCBIfam" id="TIGR01730">
    <property type="entry name" value="RND_mfp"/>
    <property type="match status" value="1"/>
</dbReference>
<evidence type="ECO:0000259" key="7">
    <source>
        <dbReference type="Pfam" id="PF25944"/>
    </source>
</evidence>
<protein>
    <submittedName>
        <fullName evidence="9">Macrolide-specific efflux protein MacA</fullName>
    </submittedName>
</protein>
<keyword evidence="4" id="KW-0175">Coiled coil</keyword>
<organism evidence="9">
    <name type="scientific">Mycetohabitans sp</name>
    <dbReference type="NCBI Taxonomy" id="2571162"/>
    <lineage>
        <taxon>Bacteria</taxon>
        <taxon>Pseudomonadati</taxon>
        <taxon>Pseudomonadota</taxon>
        <taxon>Betaproteobacteria</taxon>
        <taxon>Burkholderiales</taxon>
        <taxon>Burkholderiaceae</taxon>
        <taxon>Mycetohabitans</taxon>
    </lineage>
</organism>
<dbReference type="SUPFAM" id="SSF111369">
    <property type="entry name" value="HlyD-like secretion proteins"/>
    <property type="match status" value="1"/>
</dbReference>
<keyword evidence="5" id="KW-1133">Transmembrane helix</keyword>
<comment type="subcellular location">
    <subcellularLocation>
        <location evidence="1">Cell membrane</location>
    </subcellularLocation>
</comment>
<proteinExistence type="inferred from homology"/>
<dbReference type="Pfam" id="PF25944">
    <property type="entry name" value="Beta-barrel_RND"/>
    <property type="match status" value="1"/>
</dbReference>
<dbReference type="GO" id="GO:1990961">
    <property type="term" value="P:xenobiotic detoxification by transmembrane export across the plasma membrane"/>
    <property type="evidence" value="ECO:0007669"/>
    <property type="project" value="InterPro"/>
</dbReference>
<dbReference type="GO" id="GO:0019898">
    <property type="term" value="C:extrinsic component of membrane"/>
    <property type="evidence" value="ECO:0007669"/>
    <property type="project" value="InterPro"/>
</dbReference>
<feature type="transmembrane region" description="Helical" evidence="5">
    <location>
        <begin position="31"/>
        <end position="52"/>
    </location>
</feature>
<evidence type="ECO:0000256" key="2">
    <source>
        <dbReference type="ARBA" id="ARBA00009477"/>
    </source>
</evidence>
<dbReference type="Gene3D" id="6.20.50.140">
    <property type="match status" value="1"/>
</dbReference>
<dbReference type="Gene3D" id="2.40.50.100">
    <property type="match status" value="1"/>
</dbReference>
<keyword evidence="3" id="KW-0813">Transport</keyword>
<evidence type="ECO:0000256" key="1">
    <source>
        <dbReference type="ARBA" id="ARBA00004236"/>
    </source>
</evidence>
<keyword evidence="5" id="KW-0472">Membrane</keyword>
<dbReference type="InterPro" id="IPR006143">
    <property type="entry name" value="RND_pump_MFP"/>
</dbReference>
<dbReference type="InterPro" id="IPR058625">
    <property type="entry name" value="MdtA-like_BSH"/>
</dbReference>
<dbReference type="InterPro" id="IPR058626">
    <property type="entry name" value="MdtA-like_b-barrel"/>
</dbReference>
<dbReference type="GO" id="GO:1990195">
    <property type="term" value="C:macrolide transmembrane transporter complex"/>
    <property type="evidence" value="ECO:0007669"/>
    <property type="project" value="InterPro"/>
</dbReference>
<dbReference type="PANTHER" id="PTHR30469:SF33">
    <property type="entry name" value="SLR1207 PROTEIN"/>
    <property type="match status" value="1"/>
</dbReference>